<keyword evidence="1" id="KW-0812">Transmembrane</keyword>
<feature type="transmembrane region" description="Helical" evidence="1">
    <location>
        <begin position="61"/>
        <end position="78"/>
    </location>
</feature>
<keyword evidence="1" id="KW-0472">Membrane</keyword>
<reference evidence="3" key="1">
    <citation type="submission" date="2016-11" db="EMBL/GenBank/DDBJ databases">
        <authorList>
            <person name="Varghese N."/>
            <person name="Submissions S."/>
        </authorList>
    </citation>
    <scope>NUCLEOTIDE SEQUENCE [LARGE SCALE GENOMIC DNA]</scope>
    <source>
        <strain evidence="3">DSM 22638</strain>
    </source>
</reference>
<sequence>MAITITMQSQLTIVLLHARDFMLPCLNKKLTGLDCPGCGMQRSIHLLAQGDFAGAFHMYPAIYPIMVLLLFLVTNLFLKLKHAHQIKFVLMLVTAGTIIISYVLKMNNLFN</sequence>
<proteinExistence type="predicted"/>
<keyword evidence="1" id="KW-1133">Transmembrane helix</keyword>
<evidence type="ECO:0000256" key="1">
    <source>
        <dbReference type="SAM" id="Phobius"/>
    </source>
</evidence>
<protein>
    <recommendedName>
        <fullName evidence="4">DUF2752 domain-containing protein</fullName>
    </recommendedName>
</protein>
<keyword evidence="3" id="KW-1185">Reference proteome</keyword>
<accession>A0A1M5HSY2</accession>
<evidence type="ECO:0000313" key="3">
    <source>
        <dbReference type="Proteomes" id="UP000184532"/>
    </source>
</evidence>
<dbReference type="AlphaFoldDB" id="A0A1M5HSY2"/>
<evidence type="ECO:0000313" key="2">
    <source>
        <dbReference type="EMBL" id="SHG19035.1"/>
    </source>
</evidence>
<dbReference type="InterPro" id="IPR021215">
    <property type="entry name" value="DUF2752"/>
</dbReference>
<dbReference type="Pfam" id="PF10825">
    <property type="entry name" value="DUF2752"/>
    <property type="match status" value="1"/>
</dbReference>
<gene>
    <name evidence="2" type="ORF">SAMN04488116_0176</name>
</gene>
<dbReference type="EMBL" id="FQWL01000001">
    <property type="protein sequence ID" value="SHG19035.1"/>
    <property type="molecule type" value="Genomic_DNA"/>
</dbReference>
<evidence type="ECO:0008006" key="4">
    <source>
        <dbReference type="Google" id="ProtNLM"/>
    </source>
</evidence>
<feature type="transmembrane region" description="Helical" evidence="1">
    <location>
        <begin position="85"/>
        <end position="104"/>
    </location>
</feature>
<name>A0A1M5HSY2_9FLAO</name>
<dbReference type="STRING" id="570519.SAMN04488116_0176"/>
<organism evidence="2 3">
    <name type="scientific">Flagellimonas flava</name>
    <dbReference type="NCBI Taxonomy" id="570519"/>
    <lineage>
        <taxon>Bacteria</taxon>
        <taxon>Pseudomonadati</taxon>
        <taxon>Bacteroidota</taxon>
        <taxon>Flavobacteriia</taxon>
        <taxon>Flavobacteriales</taxon>
        <taxon>Flavobacteriaceae</taxon>
        <taxon>Flagellimonas</taxon>
    </lineage>
</organism>
<dbReference type="Proteomes" id="UP000184532">
    <property type="component" value="Unassembled WGS sequence"/>
</dbReference>